<sequence length="897" mass="102502">MPPPHRFLASRLQGYVCRACLSKSQVTLRQQPIWLSRNATDGRWPTILKGASQQVDPQEPEIKLFEQTPDGTRVEVHADLLNGIEGKLRGYDEENGHSIEELVGPVDFESFLDGDGQHYSYDPKLRESMDAMTKETEELEALVEKLENIDFGTLSAEDRAKLREELLQTATTDGSPTEGIPEAAPSPAPSCESIALSTRVNLVPIPIEPFAKEHRPHIARLNRALVRNRKTAGRALASRSINRDPAKYLWKTYLLCRNAMRSSPHAIPPRLWDILWEMFNTGNGSNMDRMRRIKVIGEDMRSAGIHLSSPRMLLYLESIFISGDRNIAFKEWEAIGYLPKDQIPFKEYYELGIRMFCQVGNVEQALRVAEICLHRSQDPSRFRVLLPVIQTYLNLKGEYSVQRAWALYIRMNFHFGPQMTMEDYDAVIDIFITANQLDLALGVFKDMMLTGSTSAAEQNSTAQYRKVVGVDQLSEVAIQNRELNWEDPRALVNLPAQFNNRFFFGSWIKKLIGDQRLDAAKQVFDLMQTRRIKPDSRHMNGLIGAWFRHGYERSQNLAEDMAWRMIRTRLDFVKARNAAAAYDLENSTRVVETRDLPSSKPLVFIPSATIETFAILITEYRRREKPALISDLLDALRHARIRPNPFFMNELLLWHGRIHRTGWAWDTYYSLSREFGVQPDFKTYQILWRLLKSALDPVRTSSSKQQPESFITCRKLFADMMERGGKEDLPQEVYDLIILSFSQAFDQTGTAVALRALQQRFGMYPTGQTTQTIVLQLARLGLTDDGGIKPKRLNLQSPFTRERIANVMTILEKFREQRVEVLSQQGIAFDELQGDAKAEEMLLLLSDLLRYVADARLTGEQRHNYNAAIASKTAAEEMGVPDCAPWVAYNQGEIEVV</sequence>
<dbReference type="InterPro" id="IPR051222">
    <property type="entry name" value="PPR/CCM1_RNA-binding"/>
</dbReference>
<dbReference type="STRING" id="1095630.A0A2J6SLZ2"/>
<gene>
    <name evidence="3" type="ORF">K444DRAFT_545025</name>
</gene>
<dbReference type="Proteomes" id="UP000235371">
    <property type="component" value="Unassembled WGS sequence"/>
</dbReference>
<evidence type="ECO:0008006" key="5">
    <source>
        <dbReference type="Google" id="ProtNLM"/>
    </source>
</evidence>
<accession>A0A2J6SLZ2</accession>
<evidence type="ECO:0000256" key="1">
    <source>
        <dbReference type="ARBA" id="ARBA00022737"/>
    </source>
</evidence>
<dbReference type="PANTHER" id="PTHR47942">
    <property type="entry name" value="TETRATRICOPEPTIDE REPEAT (TPR)-LIKE SUPERFAMILY PROTEIN-RELATED"/>
    <property type="match status" value="1"/>
</dbReference>
<dbReference type="RefSeq" id="XP_024728682.1">
    <property type="nucleotide sequence ID" value="XM_024876101.1"/>
</dbReference>
<dbReference type="EMBL" id="KZ613912">
    <property type="protein sequence ID" value="PMD51778.1"/>
    <property type="molecule type" value="Genomic_DNA"/>
</dbReference>
<keyword evidence="1" id="KW-0677">Repeat</keyword>
<reference evidence="3 4" key="1">
    <citation type="submission" date="2016-04" db="EMBL/GenBank/DDBJ databases">
        <title>A degradative enzymes factory behind the ericoid mycorrhizal symbiosis.</title>
        <authorList>
            <consortium name="DOE Joint Genome Institute"/>
            <person name="Martino E."/>
            <person name="Morin E."/>
            <person name="Grelet G."/>
            <person name="Kuo A."/>
            <person name="Kohler A."/>
            <person name="Daghino S."/>
            <person name="Barry K."/>
            <person name="Choi C."/>
            <person name="Cichocki N."/>
            <person name="Clum A."/>
            <person name="Copeland A."/>
            <person name="Hainaut M."/>
            <person name="Haridas S."/>
            <person name="Labutti K."/>
            <person name="Lindquist E."/>
            <person name="Lipzen A."/>
            <person name="Khouja H.-R."/>
            <person name="Murat C."/>
            <person name="Ohm R."/>
            <person name="Olson A."/>
            <person name="Spatafora J."/>
            <person name="Veneault-Fourrey C."/>
            <person name="Henrissat B."/>
            <person name="Grigoriev I."/>
            <person name="Martin F."/>
            <person name="Perotto S."/>
        </authorList>
    </citation>
    <scope>NUCLEOTIDE SEQUENCE [LARGE SCALE GENOMIC DNA]</scope>
    <source>
        <strain evidence="3 4">E</strain>
    </source>
</reference>
<evidence type="ECO:0000313" key="3">
    <source>
        <dbReference type="EMBL" id="PMD51778.1"/>
    </source>
</evidence>
<dbReference type="AlphaFoldDB" id="A0A2J6SLZ2"/>
<dbReference type="InParanoid" id="A0A2J6SLZ2"/>
<dbReference type="InterPro" id="IPR011990">
    <property type="entry name" value="TPR-like_helical_dom_sf"/>
</dbReference>
<protein>
    <recommendedName>
        <fullName evidence="5">Pentatricopeptide repeat protein</fullName>
    </recommendedName>
</protein>
<dbReference type="PANTHER" id="PTHR47942:SF63">
    <property type="entry name" value="PENTATRICOPEPTIDE REPEAT-CONTAINING PROTEIN"/>
    <property type="match status" value="1"/>
</dbReference>
<keyword evidence="4" id="KW-1185">Reference proteome</keyword>
<feature type="region of interest" description="Disordered" evidence="2">
    <location>
        <begin position="170"/>
        <end position="189"/>
    </location>
</feature>
<name>A0A2J6SLZ2_9HELO</name>
<organism evidence="3 4">
    <name type="scientific">Hyaloscypha bicolor E</name>
    <dbReference type="NCBI Taxonomy" id="1095630"/>
    <lineage>
        <taxon>Eukaryota</taxon>
        <taxon>Fungi</taxon>
        <taxon>Dikarya</taxon>
        <taxon>Ascomycota</taxon>
        <taxon>Pezizomycotina</taxon>
        <taxon>Leotiomycetes</taxon>
        <taxon>Helotiales</taxon>
        <taxon>Hyaloscyphaceae</taxon>
        <taxon>Hyaloscypha</taxon>
        <taxon>Hyaloscypha bicolor</taxon>
    </lineage>
</organism>
<dbReference type="Gene3D" id="1.25.40.10">
    <property type="entry name" value="Tetratricopeptide repeat domain"/>
    <property type="match status" value="1"/>
</dbReference>
<evidence type="ECO:0000256" key="2">
    <source>
        <dbReference type="SAM" id="MobiDB-lite"/>
    </source>
</evidence>
<dbReference type="OrthoDB" id="185373at2759"/>
<evidence type="ECO:0000313" key="4">
    <source>
        <dbReference type="Proteomes" id="UP000235371"/>
    </source>
</evidence>
<dbReference type="GeneID" id="36584180"/>
<feature type="compositionally biased region" description="Low complexity" evidence="2">
    <location>
        <begin position="180"/>
        <end position="189"/>
    </location>
</feature>
<proteinExistence type="predicted"/>